<dbReference type="Pfam" id="PF13620">
    <property type="entry name" value="CarboxypepD_reg"/>
    <property type="match status" value="1"/>
</dbReference>
<accession>A0ABU7RR62</accession>
<dbReference type="CDD" id="cd07389">
    <property type="entry name" value="MPP_PhoD"/>
    <property type="match status" value="1"/>
</dbReference>
<keyword evidence="4" id="KW-1185">Reference proteome</keyword>
<dbReference type="SUPFAM" id="SSF56300">
    <property type="entry name" value="Metallo-dependent phosphatases"/>
    <property type="match status" value="1"/>
</dbReference>
<sequence>MTGVSPISRRRFLTLAGGAAGVVAVGQLVAELPPAYADELDPAPFTLGVASGEPDHHSVVLWTRLAPDPLNEVDGGMRPEPVEVGWEVARDPQFRQVVGRGRVTAVPESAHGVHVVVGDLAPDRWYWYRFRADGVTSRVGRTRTLPPPGAKVDHLRFAFASCQSWVGGPYPAYRDMADQELDFVVHLGDYIYETTDGSLTEFRRLHALYKTSPDLRAAHARFPFFLTWDDHEVQNNYAGPVAGSAGDGRPFLDRRANGYQAYYEHLPLRPAQRPDGPDALMYRRFDVGRLARFSVLDTRQYRSDQALGDGRKEPTGEVFDPARTMTGPEQERWLLDGLRGSKARWNVIAQQTIMAAFDYDLGPGQIVNLDQWDGYPPARSRILDFLDRQRISNPVVLSGDWHTHWVNDLKTDFTDPGARTVATEFVGTSISSGAGWDADVRAGLAANPHVKFYNGSYRGYVICDVTPKRWRADLRIVLDARDAASPAYTIGAFEVRDGVPGARRVDAGDGLVGRVTDRATGAALPNVEVTVTRPDGGRLVAATTDPDGEVLTFAPPGDYTVAVNGVGYQPVVHQVSVREGQPARLDVALDRATPWAGTGRLVPGPLAEAGTSDLFLGNNLVALAVSAGTNDSQLSGVTVGKPLDLAAVGHLDQLDWINLPYASASQPRGSNAWQQRTVRADTVEVLAAGGPVATVRATGVSTAVPDLAVVSTYTVRADEPWVAVASVFTNQGAAPCVFWTGDALDHDGAGQRSGVAGHGTITASAPADYPPTAPWIGMTGSDRQTYGLLYADVDFVAYAAYNWVMSQRQVTLAPGETFTLRRRIVAVDNGGVTDPFAVLGTL</sequence>
<dbReference type="PANTHER" id="PTHR43606:SF2">
    <property type="entry name" value="ALKALINE PHOSPHATASE FAMILY PROTEIN (AFU_ORTHOLOGUE AFUA_5G03860)"/>
    <property type="match status" value="1"/>
</dbReference>
<gene>
    <name evidence="3" type="ORF">V1633_10890</name>
</gene>
<dbReference type="Pfam" id="PF16655">
    <property type="entry name" value="PhoD_N"/>
    <property type="match status" value="1"/>
</dbReference>
<comment type="caution">
    <text evidence="3">The sequence shown here is derived from an EMBL/GenBank/DDBJ whole genome shotgun (WGS) entry which is preliminary data.</text>
</comment>
<evidence type="ECO:0000313" key="3">
    <source>
        <dbReference type="EMBL" id="MEE6258993.1"/>
    </source>
</evidence>
<dbReference type="Proteomes" id="UP001332243">
    <property type="component" value="Unassembled WGS sequence"/>
</dbReference>
<dbReference type="Gene3D" id="2.60.40.380">
    <property type="entry name" value="Purple acid phosphatase-like, N-terminal"/>
    <property type="match status" value="1"/>
</dbReference>
<dbReference type="PROSITE" id="PS51318">
    <property type="entry name" value="TAT"/>
    <property type="match status" value="1"/>
</dbReference>
<dbReference type="RefSeq" id="WP_331214107.1">
    <property type="nucleotide sequence ID" value="NZ_JAZGQK010000007.1"/>
</dbReference>
<dbReference type="Gene3D" id="3.60.21.70">
    <property type="entry name" value="PhoD-like phosphatase"/>
    <property type="match status" value="1"/>
</dbReference>
<evidence type="ECO:0000259" key="1">
    <source>
        <dbReference type="Pfam" id="PF09423"/>
    </source>
</evidence>
<dbReference type="SUPFAM" id="SSF49464">
    <property type="entry name" value="Carboxypeptidase regulatory domain-like"/>
    <property type="match status" value="1"/>
</dbReference>
<proteinExistence type="predicted"/>
<protein>
    <submittedName>
        <fullName evidence="3">Alkaline phosphatase D family protein</fullName>
    </submittedName>
</protein>
<dbReference type="InterPro" id="IPR029052">
    <property type="entry name" value="Metallo-depent_PP-like"/>
</dbReference>
<dbReference type="InterPro" id="IPR006311">
    <property type="entry name" value="TAT_signal"/>
</dbReference>
<dbReference type="PANTHER" id="PTHR43606">
    <property type="entry name" value="PHOSPHATASE, PUTATIVE (AFU_ORTHOLOGUE AFUA_6G08710)-RELATED"/>
    <property type="match status" value="1"/>
</dbReference>
<dbReference type="InterPro" id="IPR019546">
    <property type="entry name" value="TAT_signal_bac_arc"/>
</dbReference>
<feature type="domain" description="Phospholipase D N-terminal" evidence="2">
    <location>
        <begin position="47"/>
        <end position="144"/>
    </location>
</feature>
<evidence type="ECO:0000313" key="4">
    <source>
        <dbReference type="Proteomes" id="UP001332243"/>
    </source>
</evidence>
<feature type="domain" description="PhoD-like phosphatase metallophosphatase" evidence="1">
    <location>
        <begin position="157"/>
        <end position="474"/>
    </location>
</feature>
<dbReference type="InterPro" id="IPR018946">
    <property type="entry name" value="PhoD-like_MPP"/>
</dbReference>
<dbReference type="InterPro" id="IPR008969">
    <property type="entry name" value="CarboxyPept-like_regulatory"/>
</dbReference>
<dbReference type="EMBL" id="JAZGQK010000007">
    <property type="protein sequence ID" value="MEE6258993.1"/>
    <property type="molecule type" value="Genomic_DNA"/>
</dbReference>
<evidence type="ECO:0000259" key="2">
    <source>
        <dbReference type="Pfam" id="PF16655"/>
    </source>
</evidence>
<organism evidence="3 4">
    <name type="scientific">Plantactinospora sonchi</name>
    <dbReference type="NCBI Taxonomy" id="1544735"/>
    <lineage>
        <taxon>Bacteria</taxon>
        <taxon>Bacillati</taxon>
        <taxon>Actinomycetota</taxon>
        <taxon>Actinomycetes</taxon>
        <taxon>Micromonosporales</taxon>
        <taxon>Micromonosporaceae</taxon>
        <taxon>Plantactinospora</taxon>
    </lineage>
</organism>
<dbReference type="Pfam" id="PF09423">
    <property type="entry name" value="PhoD"/>
    <property type="match status" value="1"/>
</dbReference>
<name>A0ABU7RR62_9ACTN</name>
<reference evidence="3 4" key="1">
    <citation type="submission" date="2024-01" db="EMBL/GenBank/DDBJ databases">
        <title>Genome insights into Plantactinospora sonchi sp. nov.</title>
        <authorList>
            <person name="Wang L."/>
        </authorList>
    </citation>
    <scope>NUCLEOTIDE SEQUENCE [LARGE SCALE GENOMIC DNA]</scope>
    <source>
        <strain evidence="3 4">NEAU-QY2</strain>
    </source>
</reference>
<dbReference type="InterPro" id="IPR038607">
    <property type="entry name" value="PhoD-like_sf"/>
</dbReference>
<dbReference type="InterPro" id="IPR032093">
    <property type="entry name" value="PhoD_N"/>
</dbReference>
<dbReference type="InterPro" id="IPR052900">
    <property type="entry name" value="Phospholipid_Metab_Enz"/>
</dbReference>
<dbReference type="NCBIfam" id="TIGR01409">
    <property type="entry name" value="TAT_signal_seq"/>
    <property type="match status" value="1"/>
</dbReference>